<evidence type="ECO:0000256" key="5">
    <source>
        <dbReference type="ARBA" id="ARBA00022723"/>
    </source>
</evidence>
<feature type="binding site" evidence="8">
    <location>
        <position position="224"/>
    </location>
    <ligand>
        <name>Ca(2+)</name>
        <dbReference type="ChEBI" id="CHEBI:29108"/>
        <label>2</label>
    </ligand>
</feature>
<proteinExistence type="inferred from homology"/>
<evidence type="ECO:0000259" key="11">
    <source>
        <dbReference type="PROSITE" id="PS50873"/>
    </source>
</evidence>
<feature type="binding site" description="axial binding residue" evidence="8">
    <location>
        <position position="164"/>
    </location>
    <ligand>
        <name>heme b</name>
        <dbReference type="ChEBI" id="CHEBI:60344"/>
    </ligand>
    <ligandPart>
        <name>Fe</name>
        <dbReference type="ChEBI" id="CHEBI:18248"/>
    </ligandPart>
</feature>
<comment type="cofactor">
    <cofactor evidence="8">
        <name>Ca(2+)</name>
        <dbReference type="ChEBI" id="CHEBI:29108"/>
    </cofactor>
    <text evidence="8">Binds 2 calcium ions per subunit.</text>
</comment>
<feature type="binding site" evidence="8">
    <location>
        <position position="216"/>
    </location>
    <ligand>
        <name>Ca(2+)</name>
        <dbReference type="ChEBI" id="CHEBI:29108"/>
        <label>2</label>
    </ligand>
</feature>
<keyword evidence="6" id="KW-0560">Oxidoreductase</keyword>
<keyword evidence="3" id="KW-0575">Peroxidase</keyword>
<evidence type="ECO:0000256" key="2">
    <source>
        <dbReference type="ARBA" id="ARBA00012313"/>
    </source>
</evidence>
<evidence type="ECO:0000256" key="9">
    <source>
        <dbReference type="PIRSR" id="PIRSR600823-5"/>
    </source>
</evidence>
<comment type="caution">
    <text evidence="12">The sequence shown here is derived from an EMBL/GenBank/DDBJ whole genome shotgun (WGS) entry which is preliminary data.</text>
</comment>
<evidence type="ECO:0000313" key="12">
    <source>
        <dbReference type="EMBL" id="KAK9073763.1"/>
    </source>
</evidence>
<protein>
    <recommendedName>
        <fullName evidence="2">peroxidase</fullName>
        <ecNumber evidence="2">1.11.1.7</ecNumber>
    </recommendedName>
</protein>
<evidence type="ECO:0000256" key="6">
    <source>
        <dbReference type="ARBA" id="ARBA00023002"/>
    </source>
</evidence>
<dbReference type="InterPro" id="IPR002016">
    <property type="entry name" value="Haem_peroxidase"/>
</dbReference>
<dbReference type="SUPFAM" id="SSF48113">
    <property type="entry name" value="Heme-dependent peroxidases"/>
    <property type="match status" value="1"/>
</dbReference>
<organism evidence="12 13">
    <name type="scientific">Deinandra increscens subsp. villosa</name>
    <dbReference type="NCBI Taxonomy" id="3103831"/>
    <lineage>
        <taxon>Eukaryota</taxon>
        <taxon>Viridiplantae</taxon>
        <taxon>Streptophyta</taxon>
        <taxon>Embryophyta</taxon>
        <taxon>Tracheophyta</taxon>
        <taxon>Spermatophyta</taxon>
        <taxon>Magnoliopsida</taxon>
        <taxon>eudicotyledons</taxon>
        <taxon>Gunneridae</taxon>
        <taxon>Pentapetalae</taxon>
        <taxon>asterids</taxon>
        <taxon>campanulids</taxon>
        <taxon>Asterales</taxon>
        <taxon>Asteraceae</taxon>
        <taxon>Asteroideae</taxon>
        <taxon>Heliantheae alliance</taxon>
        <taxon>Madieae</taxon>
        <taxon>Madiinae</taxon>
        <taxon>Deinandra</taxon>
    </lineage>
</organism>
<dbReference type="InterPro" id="IPR000823">
    <property type="entry name" value="Peroxidase_pln"/>
</dbReference>
<evidence type="ECO:0000313" key="13">
    <source>
        <dbReference type="Proteomes" id="UP001408789"/>
    </source>
</evidence>
<sequence length="294" mass="32272">MMKTQSMVPVYEVETGIKDGFVSDSKLAANMQDVKDPVQLLKERFLEKGLSEKDPVLLSEDGASFEENFGKSIVRMGRIGSASGGNISKTTSYAFEYLVVKLVATPMINGQPSNKPQSFGHDDEISGNNVALILGSGNPSLRPVYEVKTRRKDGFVSDSKLATHTIGTTTCLFMRSRIYYFNSTGFPNPSINATFLPELSSSCPKDSGLFDRLPMDHGSGNKFDNHILKNIRSDFVFLQSDAQFMNDPVTKFLVDSYAEDGASFEENFGKSIVRMGRIGSASGGNIRCVCNKFD</sequence>
<comment type="similarity">
    <text evidence="10">Belongs to the peroxidase family.</text>
</comment>
<reference evidence="12 13" key="1">
    <citation type="submission" date="2024-04" db="EMBL/GenBank/DDBJ databases">
        <title>The reference genome of an endangered Asteraceae, Deinandra increscens subsp. villosa, native to the Central Coast of California.</title>
        <authorList>
            <person name="Guilliams M."/>
            <person name="Hasenstab-Lehman K."/>
            <person name="Meyer R."/>
            <person name="Mcevoy S."/>
        </authorList>
    </citation>
    <scope>NUCLEOTIDE SEQUENCE [LARGE SCALE GENOMIC DNA]</scope>
    <source>
        <tissue evidence="12">Leaf</tissue>
    </source>
</reference>
<dbReference type="GO" id="GO:0020037">
    <property type="term" value="F:heme binding"/>
    <property type="evidence" value="ECO:0007669"/>
    <property type="project" value="InterPro"/>
</dbReference>
<keyword evidence="9" id="KW-1015">Disulfide bond</keyword>
<dbReference type="Proteomes" id="UP001408789">
    <property type="component" value="Unassembled WGS sequence"/>
</dbReference>
<evidence type="ECO:0000256" key="8">
    <source>
        <dbReference type="PIRSR" id="PIRSR600823-3"/>
    </source>
</evidence>
<dbReference type="GO" id="GO:0140825">
    <property type="term" value="F:lactoperoxidase activity"/>
    <property type="evidence" value="ECO:0007669"/>
    <property type="project" value="UniProtKB-EC"/>
</dbReference>
<dbReference type="PANTHER" id="PTHR31235">
    <property type="entry name" value="PEROXIDASE 25-RELATED"/>
    <property type="match status" value="1"/>
</dbReference>
<comment type="cofactor">
    <cofactor evidence="8">
        <name>heme b</name>
        <dbReference type="ChEBI" id="CHEBI:60344"/>
    </cofactor>
    <text evidence="8">Binds 1 heme b (iron(II)-protoporphyrin IX) group per subunit.</text>
</comment>
<keyword evidence="5 8" id="KW-0479">Metal-binding</keyword>
<comment type="catalytic activity">
    <reaction evidence="1">
        <text>2 a phenolic donor + H2O2 = 2 a phenolic radical donor + 2 H2O</text>
        <dbReference type="Rhea" id="RHEA:56136"/>
        <dbReference type="ChEBI" id="CHEBI:15377"/>
        <dbReference type="ChEBI" id="CHEBI:16240"/>
        <dbReference type="ChEBI" id="CHEBI:139520"/>
        <dbReference type="ChEBI" id="CHEBI:139521"/>
        <dbReference type="EC" id="1.11.1.7"/>
    </reaction>
</comment>
<name>A0AAP0DMJ8_9ASTR</name>
<dbReference type="PROSITE" id="PS50873">
    <property type="entry name" value="PEROXIDASE_4"/>
    <property type="match status" value="1"/>
</dbReference>
<dbReference type="InterPro" id="IPR010255">
    <property type="entry name" value="Haem_peroxidase_sf"/>
</dbReference>
<keyword evidence="13" id="KW-1185">Reference proteome</keyword>
<accession>A0AAP0DMJ8</accession>
<evidence type="ECO:0000256" key="1">
    <source>
        <dbReference type="ARBA" id="ARBA00000189"/>
    </source>
</evidence>
<dbReference type="EC" id="1.11.1.7" evidence="2"/>
<keyword evidence="7 8" id="KW-0408">Iron</keyword>
<feature type="binding site" evidence="8">
    <location>
        <position position="165"/>
    </location>
    <ligand>
        <name>Ca(2+)</name>
        <dbReference type="ChEBI" id="CHEBI:29108"/>
        <label>2</label>
    </ligand>
</feature>
<dbReference type="GO" id="GO:0046872">
    <property type="term" value="F:metal ion binding"/>
    <property type="evidence" value="ECO:0007669"/>
    <property type="project" value="UniProtKB-KW"/>
</dbReference>
<keyword evidence="4" id="KW-0349">Heme</keyword>
<evidence type="ECO:0000256" key="3">
    <source>
        <dbReference type="ARBA" id="ARBA00022559"/>
    </source>
</evidence>
<evidence type="ECO:0000256" key="10">
    <source>
        <dbReference type="RuleBase" id="RU004241"/>
    </source>
</evidence>
<keyword evidence="8" id="KW-0106">Calcium</keyword>
<dbReference type="AlphaFoldDB" id="A0AAP0DMJ8"/>
<dbReference type="GO" id="GO:0006979">
    <property type="term" value="P:response to oxidative stress"/>
    <property type="evidence" value="ECO:0007669"/>
    <property type="project" value="InterPro"/>
</dbReference>
<gene>
    <name evidence="12" type="ORF">SSX86_006357</name>
</gene>
<dbReference type="Pfam" id="PF00141">
    <property type="entry name" value="peroxidase"/>
    <property type="match status" value="1"/>
</dbReference>
<dbReference type="Gene3D" id="1.10.420.10">
    <property type="entry name" value="Peroxidase, domain 2"/>
    <property type="match status" value="1"/>
</dbReference>
<dbReference type="EMBL" id="JBCNJP010000008">
    <property type="protein sequence ID" value="KAK9073763.1"/>
    <property type="molecule type" value="Genomic_DNA"/>
</dbReference>
<feature type="disulfide bond" evidence="9">
    <location>
        <begin position="171"/>
        <end position="203"/>
    </location>
</feature>
<feature type="domain" description="Plant heme peroxidase family profile" evidence="11">
    <location>
        <begin position="50"/>
        <end position="294"/>
    </location>
</feature>
<evidence type="ECO:0000256" key="7">
    <source>
        <dbReference type="ARBA" id="ARBA00023004"/>
    </source>
</evidence>
<evidence type="ECO:0000256" key="4">
    <source>
        <dbReference type="ARBA" id="ARBA00022617"/>
    </source>
</evidence>